<protein>
    <submittedName>
        <fullName evidence="2">Glycosyl transferase group 1</fullName>
    </submittedName>
</protein>
<organism evidence="2">
    <name type="scientific">Caulobacter sp. (strain K31)</name>
    <dbReference type="NCBI Taxonomy" id="366602"/>
    <lineage>
        <taxon>Bacteria</taxon>
        <taxon>Pseudomonadati</taxon>
        <taxon>Pseudomonadota</taxon>
        <taxon>Alphaproteobacteria</taxon>
        <taxon>Caulobacterales</taxon>
        <taxon>Caulobacteraceae</taxon>
        <taxon>Caulobacter</taxon>
    </lineage>
</organism>
<feature type="domain" description="Glycosyl transferase family 1" evidence="1">
    <location>
        <begin position="234"/>
        <end position="353"/>
    </location>
</feature>
<keyword evidence="2" id="KW-0808">Transferase</keyword>
<dbReference type="CDD" id="cd03809">
    <property type="entry name" value="GT4_MtfB-like"/>
    <property type="match status" value="1"/>
</dbReference>
<dbReference type="KEGG" id="cak:Caul_2084"/>
<dbReference type="HOGENOM" id="CLU_009583_34_0_5"/>
<dbReference type="PANTHER" id="PTHR46401:SF9">
    <property type="entry name" value="MANNOSYLTRANSFERASE A"/>
    <property type="match status" value="1"/>
</dbReference>
<evidence type="ECO:0000259" key="1">
    <source>
        <dbReference type="Pfam" id="PF00534"/>
    </source>
</evidence>
<dbReference type="Pfam" id="PF00534">
    <property type="entry name" value="Glycos_transf_1"/>
    <property type="match status" value="1"/>
</dbReference>
<dbReference type="SUPFAM" id="SSF53756">
    <property type="entry name" value="UDP-Glycosyltransferase/glycogen phosphorylase"/>
    <property type="match status" value="1"/>
</dbReference>
<sequence length="420" mass="46042">MNSLAPHRDAFATSYRPGWAVATTRPDIVLDLSRLLSRVFHATPTGVDRVEMAYAQTLLKLAPQRLRFTAIHPAGWHGDLSTVAARRFLDATLEQWTHGEGHRTILARCRDALAVGRRHAPGSGAWPAVYLHLSARGLERTNLLRSAQRRHQARFVPFVHDLIPLEHPEYARPGGMALYRRKIAAVADLADAVLVNSEATARALAPYLHAAGREISIHVAPLASTFAPLPARAEASDTPPYFVVLGTIEPRKNHLLLLNVWRRMVETLGPSATPRLVVIGRRGWENENVLDLLDRCPALEGVVIERGRLADPQVRGLVAGARAVLAPSFAEGFCLPMVEALALRTPVIASDLAVLRQTGGDAPDYLDPLDGPAWFRAILDYALPGSVPRRAQLARLSAWRPSSWEDHVGGVLDFLAETQP</sequence>
<accession>B0T6Z7</accession>
<dbReference type="EMBL" id="CP000927">
    <property type="protein sequence ID" value="ABZ71212.1"/>
    <property type="molecule type" value="Genomic_DNA"/>
</dbReference>
<reference evidence="2" key="1">
    <citation type="submission" date="2008-01" db="EMBL/GenBank/DDBJ databases">
        <title>Complete sequence of chromosome of Caulobacter sp. K31.</title>
        <authorList>
            <consortium name="US DOE Joint Genome Institute"/>
            <person name="Copeland A."/>
            <person name="Lucas S."/>
            <person name="Lapidus A."/>
            <person name="Barry K."/>
            <person name="Glavina del Rio T."/>
            <person name="Dalin E."/>
            <person name="Tice H."/>
            <person name="Pitluck S."/>
            <person name="Bruce D."/>
            <person name="Goodwin L."/>
            <person name="Thompson L.S."/>
            <person name="Brettin T."/>
            <person name="Detter J.C."/>
            <person name="Han C."/>
            <person name="Schmutz J."/>
            <person name="Larimer F."/>
            <person name="Land M."/>
            <person name="Hauser L."/>
            <person name="Kyrpides N."/>
            <person name="Kim E."/>
            <person name="Stephens C."/>
            <person name="Richardson P."/>
        </authorList>
    </citation>
    <scope>NUCLEOTIDE SEQUENCE [LARGE SCALE GENOMIC DNA]</scope>
    <source>
        <strain evidence="2">K31</strain>
    </source>
</reference>
<dbReference type="Gene3D" id="3.40.50.2000">
    <property type="entry name" value="Glycogen Phosphorylase B"/>
    <property type="match status" value="1"/>
</dbReference>
<gene>
    <name evidence="2" type="ordered locus">Caul_2084</name>
</gene>
<proteinExistence type="predicted"/>
<dbReference type="STRING" id="366602.Caul_2084"/>
<dbReference type="CAZy" id="GT4">
    <property type="family name" value="Glycosyltransferase Family 4"/>
</dbReference>
<dbReference type="InterPro" id="IPR001296">
    <property type="entry name" value="Glyco_trans_1"/>
</dbReference>
<dbReference type="GO" id="GO:0016757">
    <property type="term" value="F:glycosyltransferase activity"/>
    <property type="evidence" value="ECO:0007669"/>
    <property type="project" value="InterPro"/>
</dbReference>
<dbReference type="AlphaFoldDB" id="B0T6Z7"/>
<dbReference type="eggNOG" id="COG0438">
    <property type="taxonomic scope" value="Bacteria"/>
</dbReference>
<evidence type="ECO:0000313" key="2">
    <source>
        <dbReference type="EMBL" id="ABZ71212.1"/>
    </source>
</evidence>
<name>B0T6Z7_CAUSK</name>
<dbReference type="PANTHER" id="PTHR46401">
    <property type="entry name" value="GLYCOSYLTRANSFERASE WBBK-RELATED"/>
    <property type="match status" value="1"/>
</dbReference>